<dbReference type="EMBL" id="JAFREP010000039">
    <property type="protein sequence ID" value="MBO1322562.1"/>
    <property type="molecule type" value="Genomic_DNA"/>
</dbReference>
<dbReference type="NCBIfam" id="TIGR02937">
    <property type="entry name" value="sigma70-ECF"/>
    <property type="match status" value="1"/>
</dbReference>
<evidence type="ECO:0000256" key="3">
    <source>
        <dbReference type="ARBA" id="ARBA00023082"/>
    </source>
</evidence>
<dbReference type="Pfam" id="PF07638">
    <property type="entry name" value="Sigma70_ECF"/>
    <property type="match status" value="1"/>
</dbReference>
<dbReference type="Gene3D" id="1.10.10.10">
    <property type="entry name" value="Winged helix-like DNA-binding domain superfamily/Winged helix DNA-binding domain"/>
    <property type="match status" value="1"/>
</dbReference>
<dbReference type="InterPro" id="IPR011517">
    <property type="entry name" value="RNA_pol_sigma70_ECF-like"/>
</dbReference>
<feature type="domain" description="RNA polymerase sigma-70 ECF-like HTH" evidence="5">
    <location>
        <begin position="2"/>
        <end position="182"/>
    </location>
</feature>
<dbReference type="RefSeq" id="WP_207862535.1">
    <property type="nucleotide sequence ID" value="NZ_JAFREP010000039.1"/>
</dbReference>
<dbReference type="PANTHER" id="PTHR43133:SF39">
    <property type="entry name" value="SIMILAR TO RNA POLYMERASE SIGMA-E FACTOR"/>
    <property type="match status" value="1"/>
</dbReference>
<evidence type="ECO:0000256" key="4">
    <source>
        <dbReference type="ARBA" id="ARBA00023163"/>
    </source>
</evidence>
<evidence type="ECO:0000256" key="2">
    <source>
        <dbReference type="ARBA" id="ARBA00023015"/>
    </source>
</evidence>
<comment type="similarity">
    <text evidence="1">Belongs to the sigma-70 factor family. ECF subfamily.</text>
</comment>
<reference evidence="6" key="1">
    <citation type="submission" date="2021-03" db="EMBL/GenBank/DDBJ databases">
        <authorList>
            <person name="Wang G."/>
        </authorList>
    </citation>
    <scope>NUCLEOTIDE SEQUENCE</scope>
    <source>
        <strain evidence="6">KCTC 12899</strain>
    </source>
</reference>
<dbReference type="InterPro" id="IPR039425">
    <property type="entry name" value="RNA_pol_sigma-70-like"/>
</dbReference>
<keyword evidence="3" id="KW-0731">Sigma factor</keyword>
<evidence type="ECO:0000259" key="5">
    <source>
        <dbReference type="Pfam" id="PF07638"/>
    </source>
</evidence>
<dbReference type="NCBIfam" id="TIGR02999">
    <property type="entry name" value="Sig-70_X6"/>
    <property type="match status" value="1"/>
</dbReference>
<dbReference type="AlphaFoldDB" id="A0A8J7U697"/>
<accession>A0A8J7U697</accession>
<evidence type="ECO:0000256" key="1">
    <source>
        <dbReference type="ARBA" id="ARBA00010641"/>
    </source>
</evidence>
<keyword evidence="2" id="KW-0805">Transcription regulation</keyword>
<dbReference type="InterPro" id="IPR013325">
    <property type="entry name" value="RNA_pol_sigma_r2"/>
</dbReference>
<dbReference type="InterPro" id="IPR036388">
    <property type="entry name" value="WH-like_DNA-bd_sf"/>
</dbReference>
<comment type="caution">
    <text evidence="6">The sequence shown here is derived from an EMBL/GenBank/DDBJ whole genome shotgun (WGS) entry which is preliminary data.</text>
</comment>
<dbReference type="InterPro" id="IPR053812">
    <property type="entry name" value="HTH_Sigma70_ECF-like"/>
</dbReference>
<gene>
    <name evidence="6" type="ORF">J3U88_29075</name>
</gene>
<organism evidence="6 7">
    <name type="scientific">Acanthopleuribacter pedis</name>
    <dbReference type="NCBI Taxonomy" id="442870"/>
    <lineage>
        <taxon>Bacteria</taxon>
        <taxon>Pseudomonadati</taxon>
        <taxon>Acidobacteriota</taxon>
        <taxon>Holophagae</taxon>
        <taxon>Acanthopleuribacterales</taxon>
        <taxon>Acanthopleuribacteraceae</taxon>
        <taxon>Acanthopleuribacter</taxon>
    </lineage>
</organism>
<dbReference type="SUPFAM" id="SSF88946">
    <property type="entry name" value="Sigma2 domain of RNA polymerase sigma factors"/>
    <property type="match status" value="1"/>
</dbReference>
<dbReference type="GO" id="GO:0016987">
    <property type="term" value="F:sigma factor activity"/>
    <property type="evidence" value="ECO:0007669"/>
    <property type="project" value="UniProtKB-KW"/>
</dbReference>
<dbReference type="Proteomes" id="UP000664417">
    <property type="component" value="Unassembled WGS sequence"/>
</dbReference>
<dbReference type="SUPFAM" id="SSF88659">
    <property type="entry name" value="Sigma3 and sigma4 domains of RNA polymerase sigma factors"/>
    <property type="match status" value="1"/>
</dbReference>
<keyword evidence="4" id="KW-0804">Transcription</keyword>
<dbReference type="InterPro" id="IPR013324">
    <property type="entry name" value="RNA_pol_sigma_r3/r4-like"/>
</dbReference>
<evidence type="ECO:0000313" key="6">
    <source>
        <dbReference type="EMBL" id="MBO1322562.1"/>
    </source>
</evidence>
<dbReference type="PANTHER" id="PTHR43133">
    <property type="entry name" value="RNA POLYMERASE ECF-TYPE SIGMA FACTO"/>
    <property type="match status" value="1"/>
</dbReference>
<proteinExistence type="inferred from homology"/>
<dbReference type="Gene3D" id="1.10.1740.10">
    <property type="match status" value="1"/>
</dbReference>
<evidence type="ECO:0000313" key="7">
    <source>
        <dbReference type="Proteomes" id="UP000664417"/>
    </source>
</evidence>
<name>A0A8J7U697_9BACT</name>
<keyword evidence="7" id="KW-1185">Reference proteome</keyword>
<dbReference type="GO" id="GO:0006352">
    <property type="term" value="P:DNA-templated transcription initiation"/>
    <property type="evidence" value="ECO:0007669"/>
    <property type="project" value="InterPro"/>
</dbReference>
<protein>
    <submittedName>
        <fullName evidence="6">Sigma-70 family RNA polymerase sigma factor</fullName>
    </submittedName>
</protein>
<sequence length="184" mass="20776">MEITGLLAAWRAGEETALARLMEAVHGHLRELARRQFARERPDHTLQPTALINELFLRLQHDLAIPWDDRNHFFAVAAHIMRRILVDHARKKQALCRGGDDVTLHADEQMLPGVGPQSIEILALDHALKGLARIDAVQHQVVVMRFFGGLTVAETASVMAVTERTVHRKWAAARLWLLGQLRET</sequence>
<dbReference type="InterPro" id="IPR014284">
    <property type="entry name" value="RNA_pol_sigma-70_dom"/>
</dbReference>